<dbReference type="FunFam" id="3.40.50.620:FF:000200">
    <property type="entry name" value="Nicotinamide-nucleotide adenylyltransferase"/>
    <property type="match status" value="1"/>
</dbReference>
<dbReference type="GO" id="GO:0009435">
    <property type="term" value="P:NAD+ biosynthetic process"/>
    <property type="evidence" value="ECO:0007669"/>
    <property type="project" value="InterPro"/>
</dbReference>
<proteinExistence type="inferred from homology"/>
<feature type="domain" description="Cytidyltransferase-like" evidence="16">
    <location>
        <begin position="67"/>
        <end position="242"/>
    </location>
</feature>
<evidence type="ECO:0000256" key="9">
    <source>
        <dbReference type="ARBA" id="ARBA00022741"/>
    </source>
</evidence>
<comment type="similarity">
    <text evidence="4 15">Belongs to the eukaryotic NMN adenylyltransferase family.</text>
</comment>
<dbReference type="EC" id="2.7.7.18" evidence="15"/>
<evidence type="ECO:0000256" key="15">
    <source>
        <dbReference type="RuleBase" id="RU362021"/>
    </source>
</evidence>
<keyword evidence="10 15" id="KW-0067">ATP-binding</keyword>
<keyword evidence="5 15" id="KW-0662">Pyridine nucleotide biosynthesis</keyword>
<dbReference type="NCBIfam" id="TIGR00482">
    <property type="entry name" value="nicotinate (nicotinamide) nucleotide adenylyltransferase"/>
    <property type="match status" value="1"/>
</dbReference>
<dbReference type="PANTHER" id="PTHR12039">
    <property type="entry name" value="NICOTINAMIDE MONONUCLEOTIDE ADENYLYLTRANSFERASE"/>
    <property type="match status" value="1"/>
</dbReference>
<dbReference type="PANTHER" id="PTHR12039:SF0">
    <property type="entry name" value="NICOTINAMIDE-NUCLEOTIDE ADENYLYLTRANSFERASE"/>
    <property type="match status" value="1"/>
</dbReference>
<evidence type="ECO:0000256" key="7">
    <source>
        <dbReference type="ARBA" id="ARBA00022695"/>
    </source>
</evidence>
<keyword evidence="6 15" id="KW-0808">Transferase</keyword>
<reference evidence="17" key="2">
    <citation type="journal article" date="2024" name="Plant">
        <title>Genomic evolution and insights into agronomic trait innovations of Sesamum species.</title>
        <authorList>
            <person name="Miao H."/>
            <person name="Wang L."/>
            <person name="Qu L."/>
            <person name="Liu H."/>
            <person name="Sun Y."/>
            <person name="Le M."/>
            <person name="Wang Q."/>
            <person name="Wei S."/>
            <person name="Zheng Y."/>
            <person name="Lin W."/>
            <person name="Duan Y."/>
            <person name="Cao H."/>
            <person name="Xiong S."/>
            <person name="Wang X."/>
            <person name="Wei L."/>
            <person name="Li C."/>
            <person name="Ma Q."/>
            <person name="Ju M."/>
            <person name="Zhao R."/>
            <person name="Li G."/>
            <person name="Mu C."/>
            <person name="Tian Q."/>
            <person name="Mei H."/>
            <person name="Zhang T."/>
            <person name="Gao T."/>
            <person name="Zhang H."/>
        </authorList>
    </citation>
    <scope>NUCLEOTIDE SEQUENCE</scope>
    <source>
        <strain evidence="17">G02</strain>
    </source>
</reference>
<dbReference type="GO" id="GO:0004515">
    <property type="term" value="F:nicotinate-nucleotide adenylyltransferase activity"/>
    <property type="evidence" value="ECO:0007669"/>
    <property type="project" value="UniProtKB-EC"/>
</dbReference>
<evidence type="ECO:0000256" key="12">
    <source>
        <dbReference type="ARBA" id="ARBA00048721"/>
    </source>
</evidence>
<accession>A0AAW2MCA3</accession>
<dbReference type="InterPro" id="IPR004821">
    <property type="entry name" value="Cyt_trans-like"/>
</dbReference>
<dbReference type="InterPro" id="IPR051182">
    <property type="entry name" value="Euk_NMN_adenylyltrnsfrase"/>
</dbReference>
<comment type="catalytic activity">
    <reaction evidence="12 15">
        <text>nicotinate beta-D-ribonucleotide + ATP + H(+) = deamido-NAD(+) + diphosphate</text>
        <dbReference type="Rhea" id="RHEA:22860"/>
        <dbReference type="ChEBI" id="CHEBI:15378"/>
        <dbReference type="ChEBI" id="CHEBI:30616"/>
        <dbReference type="ChEBI" id="CHEBI:33019"/>
        <dbReference type="ChEBI" id="CHEBI:57502"/>
        <dbReference type="ChEBI" id="CHEBI:58437"/>
        <dbReference type="EC" id="2.7.7.18"/>
    </reaction>
</comment>
<evidence type="ECO:0000256" key="5">
    <source>
        <dbReference type="ARBA" id="ARBA00022642"/>
    </source>
</evidence>
<dbReference type="Gene3D" id="3.40.50.620">
    <property type="entry name" value="HUPs"/>
    <property type="match status" value="1"/>
</dbReference>
<evidence type="ECO:0000256" key="3">
    <source>
        <dbReference type="ARBA" id="ARBA00005019"/>
    </source>
</evidence>
<comment type="cofactor">
    <cofactor evidence="1">
        <name>a divalent metal cation</name>
        <dbReference type="ChEBI" id="CHEBI:60240"/>
    </cofactor>
</comment>
<dbReference type="GO" id="GO:0005524">
    <property type="term" value="F:ATP binding"/>
    <property type="evidence" value="ECO:0007669"/>
    <property type="project" value="UniProtKB-KW"/>
</dbReference>
<protein>
    <recommendedName>
        <fullName evidence="15">Nicotinamide-nucleotide adenylyltransferase</fullName>
        <ecNumber evidence="15">2.7.7.1</ecNumber>
        <ecNumber evidence="15">2.7.7.18</ecNumber>
    </recommendedName>
</protein>
<dbReference type="SUPFAM" id="SSF52374">
    <property type="entry name" value="Nucleotidylyl transferase"/>
    <property type="match status" value="1"/>
</dbReference>
<evidence type="ECO:0000256" key="11">
    <source>
        <dbReference type="ARBA" id="ARBA00023027"/>
    </source>
</evidence>
<comment type="pathway">
    <text evidence="3">Cofactor biosynthesis; NAD(+) biosynthesis; deamido-NAD(+) from nicotinate D-ribonucleotide: step 1/1.</text>
</comment>
<keyword evidence="11 15" id="KW-0520">NAD</keyword>
<evidence type="ECO:0000256" key="10">
    <source>
        <dbReference type="ARBA" id="ARBA00022840"/>
    </source>
</evidence>
<gene>
    <name evidence="17" type="ORF">Sradi_4899700</name>
</gene>
<reference evidence="17" key="1">
    <citation type="submission" date="2020-06" db="EMBL/GenBank/DDBJ databases">
        <authorList>
            <person name="Li T."/>
            <person name="Hu X."/>
            <person name="Zhang T."/>
            <person name="Song X."/>
            <person name="Zhang H."/>
            <person name="Dai N."/>
            <person name="Sheng W."/>
            <person name="Hou X."/>
            <person name="Wei L."/>
        </authorList>
    </citation>
    <scope>NUCLEOTIDE SEQUENCE</scope>
    <source>
        <strain evidence="17">G02</strain>
        <tissue evidence="17">Leaf</tissue>
    </source>
</reference>
<comment type="pathway">
    <text evidence="2 15">Cofactor biosynthesis; NAD(+) biosynthesis; NAD(+) from nicotinamide D-ribonucleotide: step 1/1.</text>
</comment>
<evidence type="ECO:0000256" key="2">
    <source>
        <dbReference type="ARBA" id="ARBA00004658"/>
    </source>
</evidence>
<name>A0AAW2MCA3_SESRA</name>
<evidence type="ECO:0000256" key="14">
    <source>
        <dbReference type="ARBA" id="ARBA00054019"/>
    </source>
</evidence>
<evidence type="ECO:0000256" key="4">
    <source>
        <dbReference type="ARBA" id="ARBA00007064"/>
    </source>
</evidence>
<dbReference type="EC" id="2.7.7.1" evidence="15"/>
<evidence type="ECO:0000256" key="8">
    <source>
        <dbReference type="ARBA" id="ARBA00022723"/>
    </source>
</evidence>
<dbReference type="GO" id="GO:0046872">
    <property type="term" value="F:metal ion binding"/>
    <property type="evidence" value="ECO:0007669"/>
    <property type="project" value="UniProtKB-KW"/>
</dbReference>
<evidence type="ECO:0000256" key="1">
    <source>
        <dbReference type="ARBA" id="ARBA00001968"/>
    </source>
</evidence>
<evidence type="ECO:0000259" key="16">
    <source>
        <dbReference type="Pfam" id="PF01467"/>
    </source>
</evidence>
<comment type="function">
    <text evidence="14">Catalyzes the formation of NAD(+) from nicotinamide mononucleotide (NMN) and ATP. Can also use the deamidated form; nicotinic acid mononucleotide (NaMN) as substrate.</text>
</comment>
<comment type="catalytic activity">
    <reaction evidence="13 15">
        <text>beta-nicotinamide D-ribonucleotide + ATP + H(+) = diphosphate + NAD(+)</text>
        <dbReference type="Rhea" id="RHEA:21360"/>
        <dbReference type="ChEBI" id="CHEBI:14649"/>
        <dbReference type="ChEBI" id="CHEBI:15378"/>
        <dbReference type="ChEBI" id="CHEBI:30616"/>
        <dbReference type="ChEBI" id="CHEBI:33019"/>
        <dbReference type="ChEBI" id="CHEBI:57540"/>
        <dbReference type="EC" id="2.7.7.1"/>
    </reaction>
</comment>
<dbReference type="GO" id="GO:0000309">
    <property type="term" value="F:nicotinamide-nucleotide adenylyltransferase activity"/>
    <property type="evidence" value="ECO:0007669"/>
    <property type="project" value="UniProtKB-EC"/>
</dbReference>
<evidence type="ECO:0000256" key="13">
    <source>
        <dbReference type="ARBA" id="ARBA00049001"/>
    </source>
</evidence>
<dbReference type="InterPro" id="IPR005248">
    <property type="entry name" value="NadD/NMNAT"/>
</dbReference>
<evidence type="ECO:0000256" key="6">
    <source>
        <dbReference type="ARBA" id="ARBA00022679"/>
    </source>
</evidence>
<keyword evidence="9 15" id="KW-0547">Nucleotide-binding</keyword>
<dbReference type="EMBL" id="JACGWJ010000022">
    <property type="protein sequence ID" value="KAL0329130.1"/>
    <property type="molecule type" value="Genomic_DNA"/>
</dbReference>
<organism evidence="17">
    <name type="scientific">Sesamum radiatum</name>
    <name type="common">Black benniseed</name>
    <dbReference type="NCBI Taxonomy" id="300843"/>
    <lineage>
        <taxon>Eukaryota</taxon>
        <taxon>Viridiplantae</taxon>
        <taxon>Streptophyta</taxon>
        <taxon>Embryophyta</taxon>
        <taxon>Tracheophyta</taxon>
        <taxon>Spermatophyta</taxon>
        <taxon>Magnoliopsida</taxon>
        <taxon>eudicotyledons</taxon>
        <taxon>Gunneridae</taxon>
        <taxon>Pentapetalae</taxon>
        <taxon>asterids</taxon>
        <taxon>lamiids</taxon>
        <taxon>Lamiales</taxon>
        <taxon>Pedaliaceae</taxon>
        <taxon>Sesamum</taxon>
    </lineage>
</organism>
<dbReference type="AlphaFoldDB" id="A0AAW2MCA3"/>
<comment type="caution">
    <text evidence="17">The sequence shown here is derived from an EMBL/GenBank/DDBJ whole genome shotgun (WGS) entry which is preliminary data.</text>
</comment>
<dbReference type="Pfam" id="PF01467">
    <property type="entry name" value="CTP_transf_like"/>
    <property type="match status" value="1"/>
</dbReference>
<evidence type="ECO:0000313" key="17">
    <source>
        <dbReference type="EMBL" id="KAL0329130.1"/>
    </source>
</evidence>
<dbReference type="InterPro" id="IPR014729">
    <property type="entry name" value="Rossmann-like_a/b/a_fold"/>
</dbReference>
<keyword evidence="7 15" id="KW-0548">Nucleotidyltransferase</keyword>
<sequence length="272" mass="30353">MKSSSRARARPFISELRFLAELDSSCVLPKAAWKLSEFWLREICILQDSQNGGHKTRGKLYVVLVSPGSFNPPTYMHLRCFELARDAVNSQGLSVIGGYMSPVNDSYKKKGLIHAENRIAMCSLACQSSDFIMASQSTYQRTLTVLSRVKTLLCESGVVTNESLKVMLVCGSDLLESFSIPGFWIREQVKTICRDFGLICIRRGGQDVQSIISKDDILNEYKNDIIVVDEVVPNGISSTGLRDCISRGLSVKYLTADEVIDYIKQNGLYKPE</sequence>
<keyword evidence="8" id="KW-0479">Metal-binding</keyword>